<reference evidence="2 3" key="1">
    <citation type="submission" date="2018-03" db="EMBL/GenBank/DDBJ databases">
        <title>Draft Genome Sequences of the Obligatory Marine Myxobacteria Enhygromyxa salina SWB005.</title>
        <authorList>
            <person name="Poehlein A."/>
            <person name="Moghaddam J.A."/>
            <person name="Harms H."/>
            <person name="Alanjari M."/>
            <person name="Koenig G.M."/>
            <person name="Daniel R."/>
            <person name="Schaeberle T.F."/>
        </authorList>
    </citation>
    <scope>NUCLEOTIDE SEQUENCE [LARGE SCALE GENOMIC DNA]</scope>
    <source>
        <strain evidence="2 3">SWB005</strain>
    </source>
</reference>
<dbReference type="AlphaFoldDB" id="A0A2S9YBI5"/>
<dbReference type="Proteomes" id="UP000237968">
    <property type="component" value="Unassembled WGS sequence"/>
</dbReference>
<evidence type="ECO:0000313" key="3">
    <source>
        <dbReference type="Proteomes" id="UP000237968"/>
    </source>
</evidence>
<keyword evidence="3" id="KW-1185">Reference proteome</keyword>
<protein>
    <submittedName>
        <fullName evidence="2">Uncharacterized protein</fullName>
    </submittedName>
</protein>
<proteinExistence type="predicted"/>
<comment type="caution">
    <text evidence="2">The sequence shown here is derived from an EMBL/GenBank/DDBJ whole genome shotgun (WGS) entry which is preliminary data.</text>
</comment>
<name>A0A2S9YBI5_9BACT</name>
<gene>
    <name evidence="2" type="ORF">ENSA5_22810</name>
</gene>
<accession>A0A2S9YBI5</accession>
<feature type="compositionally biased region" description="Low complexity" evidence="1">
    <location>
        <begin position="33"/>
        <end position="66"/>
    </location>
</feature>
<organism evidence="2 3">
    <name type="scientific">Enhygromyxa salina</name>
    <dbReference type="NCBI Taxonomy" id="215803"/>
    <lineage>
        <taxon>Bacteria</taxon>
        <taxon>Pseudomonadati</taxon>
        <taxon>Myxococcota</taxon>
        <taxon>Polyangia</taxon>
        <taxon>Nannocystales</taxon>
        <taxon>Nannocystaceae</taxon>
        <taxon>Enhygromyxa</taxon>
    </lineage>
</organism>
<feature type="region of interest" description="Disordered" evidence="1">
    <location>
        <begin position="32"/>
        <end position="66"/>
    </location>
</feature>
<dbReference type="EMBL" id="PVNK01000118">
    <property type="protein sequence ID" value="PRQ02463.1"/>
    <property type="molecule type" value="Genomic_DNA"/>
</dbReference>
<dbReference type="RefSeq" id="WP_106391703.1">
    <property type="nucleotide sequence ID" value="NZ_PVNK01000118.1"/>
</dbReference>
<dbReference type="OrthoDB" id="61209at2"/>
<evidence type="ECO:0000313" key="2">
    <source>
        <dbReference type="EMBL" id="PRQ02463.1"/>
    </source>
</evidence>
<sequence length="674" mass="72193">MVFNASAARRPRQPLVVSASLLGLVLGCGGPLPGDEGPGTTSSGGTSTATATDTGTGSTESSTETGEACMEIVGEWTLARTHLPSLQDLWSEGDHFVAYGDGALLTYDGARLVWHEDLGFDKLASSMGVAARSLDEVWLSNNNNAMYWDGAVLESTIDGELDGVTIDLIRVADDGEVYLMGSSGCCAPQLWRWVDGGWDPLEGPALDYGLDFWPLADGELWLSAEDGWFAHFVDGAWEVEQHPDPSFDGEQIAVDAQGGLWAAKNMVTTRLVHRSAQGAWTEVMLEGAARRLLPDDDAVYAQVGVSDPAMFRWDGSSPPTKIFDATIHELGETGGQIRAVAGGPDRIYTLGLSPSIHTFVPVPPIALEPVLEFTSIFPWPAAAHDLDAVFERTPQTLRRFDEGQGAWVTVVELYEGPGAGVIKGFWPEGVDSGWLSVALDGDGGHELQRLEGGATEAWPQQPGLESLGQLWGSASDRVFVIGTSAGTGRVWRFDGAQWSELLGAQQGRGSIIGLTGDASSLVVITVDDEVLAWDGATWTELGAPLHEELESAALVRVGGEILARRAWLEGLDDPYLVEDIRRWDADELAWVPLESVPEPILGIADDGHGRAWALAGAPLRLFHHRGEGSVEQPWLEFELGDDTIAGSVEIVATEAGVLIHDERNTAVFRLGCAD</sequence>
<evidence type="ECO:0000256" key="1">
    <source>
        <dbReference type="SAM" id="MobiDB-lite"/>
    </source>
</evidence>